<evidence type="ECO:0000256" key="1">
    <source>
        <dbReference type="ARBA" id="ARBA00022857"/>
    </source>
</evidence>
<dbReference type="SUPFAM" id="SSF51735">
    <property type="entry name" value="NAD(P)-binding Rossmann-fold domains"/>
    <property type="match status" value="1"/>
</dbReference>
<dbReference type="Pfam" id="PF00107">
    <property type="entry name" value="ADH_zinc_N"/>
    <property type="match status" value="1"/>
</dbReference>
<dbReference type="Gene3D" id="3.90.180.10">
    <property type="entry name" value="Medium-chain alcohol dehydrogenases, catalytic domain"/>
    <property type="match status" value="1"/>
</dbReference>
<name>A0A1H5IGR7_9MICC</name>
<dbReference type="RefSeq" id="WP_074711045.1">
    <property type="nucleotide sequence ID" value="NZ_FNTV01000001.1"/>
</dbReference>
<sequence>MSTMMKACVAGGNRPIRLEDCPSPVPGTDQLLIRTRAVALNNADLTPRDEDHIAGYEFSGEVVAVGSGVDPAIIGERVAGTAPSAFAEFVLVHHRHVIVIPRELSFEEAAPLPTALLTEFGALSLAGTGPGDSVLITAASSGIGLIGVQIAKLMGAMPVIATTRSASKRAMLEGLGADVVIVTNCAGPGGAGWAAQVLEATDGLGVTTVLDHVAGEMLNATVPATRRGGQIISVGRLSGAVAPVNLYGLAVRQTSLRSVSYGFNPSEVIGDLLAGVSEQILPAVADGRVRAVVDAVFPFTRMPAAVERLSSGQAKGKIVLSLPWPGRYWQALPWCSGAA</sequence>
<dbReference type="PANTHER" id="PTHR48106">
    <property type="entry name" value="QUINONE OXIDOREDUCTASE PIG3-RELATED"/>
    <property type="match status" value="1"/>
</dbReference>
<evidence type="ECO:0000313" key="5">
    <source>
        <dbReference type="Proteomes" id="UP000182725"/>
    </source>
</evidence>
<feature type="domain" description="Enoyl reductase (ER)" evidence="3">
    <location>
        <begin position="11"/>
        <end position="320"/>
    </location>
</feature>
<dbReference type="InterPro" id="IPR020843">
    <property type="entry name" value="ER"/>
</dbReference>
<dbReference type="GO" id="GO:0016651">
    <property type="term" value="F:oxidoreductase activity, acting on NAD(P)H"/>
    <property type="evidence" value="ECO:0007669"/>
    <property type="project" value="TreeGrafter"/>
</dbReference>
<dbReference type="EMBL" id="FNTV01000001">
    <property type="protein sequence ID" value="SEE39390.1"/>
    <property type="molecule type" value="Genomic_DNA"/>
</dbReference>
<protein>
    <submittedName>
        <fullName evidence="4">NADPH:quinone reductase</fullName>
    </submittedName>
</protein>
<keyword evidence="2" id="KW-0560">Oxidoreductase</keyword>
<reference evidence="4 5" key="1">
    <citation type="submission" date="2016-10" db="EMBL/GenBank/DDBJ databases">
        <authorList>
            <person name="de Groot N.N."/>
        </authorList>
    </citation>
    <scope>NUCLEOTIDE SEQUENCE [LARGE SCALE GENOMIC DNA]</scope>
    <source>
        <strain evidence="4 5">DSM 22274</strain>
    </source>
</reference>
<accession>A0A1H5IGR7</accession>
<dbReference type="SMART" id="SM00829">
    <property type="entry name" value="PKS_ER"/>
    <property type="match status" value="1"/>
</dbReference>
<dbReference type="InterPro" id="IPR011032">
    <property type="entry name" value="GroES-like_sf"/>
</dbReference>
<evidence type="ECO:0000259" key="3">
    <source>
        <dbReference type="SMART" id="SM00829"/>
    </source>
</evidence>
<organism evidence="4 5">
    <name type="scientific">Arthrobacter alpinus</name>
    <dbReference type="NCBI Taxonomy" id="656366"/>
    <lineage>
        <taxon>Bacteria</taxon>
        <taxon>Bacillati</taxon>
        <taxon>Actinomycetota</taxon>
        <taxon>Actinomycetes</taxon>
        <taxon>Micrococcales</taxon>
        <taxon>Micrococcaceae</taxon>
        <taxon>Arthrobacter</taxon>
    </lineage>
</organism>
<dbReference type="Gene3D" id="3.40.50.720">
    <property type="entry name" value="NAD(P)-binding Rossmann-like Domain"/>
    <property type="match status" value="1"/>
</dbReference>
<dbReference type="InterPro" id="IPR013154">
    <property type="entry name" value="ADH-like_N"/>
</dbReference>
<dbReference type="AlphaFoldDB" id="A0A1H5IGR7"/>
<dbReference type="InterPro" id="IPR036291">
    <property type="entry name" value="NAD(P)-bd_dom_sf"/>
</dbReference>
<dbReference type="Proteomes" id="UP000182725">
    <property type="component" value="Unassembled WGS sequence"/>
</dbReference>
<dbReference type="InterPro" id="IPR013149">
    <property type="entry name" value="ADH-like_C"/>
</dbReference>
<keyword evidence="1" id="KW-0521">NADP</keyword>
<dbReference type="SUPFAM" id="SSF50129">
    <property type="entry name" value="GroES-like"/>
    <property type="match status" value="1"/>
</dbReference>
<evidence type="ECO:0000313" key="4">
    <source>
        <dbReference type="EMBL" id="SEE39390.1"/>
    </source>
</evidence>
<dbReference type="GO" id="GO:0070402">
    <property type="term" value="F:NADPH binding"/>
    <property type="evidence" value="ECO:0007669"/>
    <property type="project" value="TreeGrafter"/>
</dbReference>
<proteinExistence type="predicted"/>
<dbReference type="Pfam" id="PF08240">
    <property type="entry name" value="ADH_N"/>
    <property type="match status" value="1"/>
</dbReference>
<dbReference type="PANTHER" id="PTHR48106:SF18">
    <property type="entry name" value="QUINONE OXIDOREDUCTASE PIG3"/>
    <property type="match status" value="1"/>
</dbReference>
<evidence type="ECO:0000256" key="2">
    <source>
        <dbReference type="ARBA" id="ARBA00023002"/>
    </source>
</evidence>
<gene>
    <name evidence="4" type="ORF">SAMN04489740_1303</name>
</gene>